<dbReference type="InterPro" id="IPR025877">
    <property type="entry name" value="MobA-like_NTP_Trfase"/>
</dbReference>
<organism evidence="3 4">
    <name type="scientific">Rhizobium sophorae</name>
    <dbReference type="NCBI Taxonomy" id="1535242"/>
    <lineage>
        <taxon>Bacteria</taxon>
        <taxon>Pseudomonadati</taxon>
        <taxon>Pseudomonadota</taxon>
        <taxon>Alphaproteobacteria</taxon>
        <taxon>Hyphomicrobiales</taxon>
        <taxon>Rhizobiaceae</taxon>
        <taxon>Rhizobium/Agrobacterium group</taxon>
        <taxon>Rhizobium</taxon>
    </lineage>
</organism>
<keyword evidence="3" id="KW-0808">Transferase</keyword>
<dbReference type="AlphaFoldDB" id="A0A7Y3SC93"/>
<evidence type="ECO:0000259" key="2">
    <source>
        <dbReference type="Pfam" id="PF12804"/>
    </source>
</evidence>
<keyword evidence="4" id="KW-1185">Reference proteome</keyword>
<dbReference type="InterPro" id="IPR029044">
    <property type="entry name" value="Nucleotide-diphossugar_trans"/>
</dbReference>
<dbReference type="CDD" id="cd04182">
    <property type="entry name" value="GT_2_like_f"/>
    <property type="match status" value="1"/>
</dbReference>
<accession>A0A7Y3SC93</accession>
<name>A0A7Y3SC93_9HYPH</name>
<keyword evidence="1" id="KW-0460">Magnesium</keyword>
<evidence type="ECO:0000313" key="4">
    <source>
        <dbReference type="Proteomes" id="UP000519972"/>
    </source>
</evidence>
<dbReference type="GO" id="GO:0016779">
    <property type="term" value="F:nucleotidyltransferase activity"/>
    <property type="evidence" value="ECO:0007669"/>
    <property type="project" value="UniProtKB-ARBA"/>
</dbReference>
<feature type="domain" description="MobA-like NTP transferase" evidence="2">
    <location>
        <begin position="15"/>
        <end position="178"/>
    </location>
</feature>
<gene>
    <name evidence="3" type="ORF">G9X64_32220</name>
</gene>
<dbReference type="RefSeq" id="WP_171378175.1">
    <property type="nucleotide sequence ID" value="NZ_JABFCN010000062.1"/>
</dbReference>
<dbReference type="PANTHER" id="PTHR43777:SF1">
    <property type="entry name" value="MOLYBDENUM COFACTOR CYTIDYLYLTRANSFERASE"/>
    <property type="match status" value="1"/>
</dbReference>
<comment type="caution">
    <text evidence="3">The sequence shown here is derived from an EMBL/GenBank/DDBJ whole genome shotgun (WGS) entry which is preliminary data.</text>
</comment>
<dbReference type="Pfam" id="PF12804">
    <property type="entry name" value="NTP_transf_3"/>
    <property type="match status" value="1"/>
</dbReference>
<dbReference type="EMBL" id="JABFCN010000062">
    <property type="protein sequence ID" value="NNU41064.1"/>
    <property type="molecule type" value="Genomic_DNA"/>
</dbReference>
<dbReference type="SUPFAM" id="SSF53448">
    <property type="entry name" value="Nucleotide-diphospho-sugar transferases"/>
    <property type="match status" value="1"/>
</dbReference>
<dbReference type="Proteomes" id="UP000519972">
    <property type="component" value="Unassembled WGS sequence"/>
</dbReference>
<protein>
    <submittedName>
        <fullName evidence="3">Nucleotidyltransferase family protein</fullName>
    </submittedName>
</protein>
<reference evidence="3 4" key="1">
    <citation type="submission" date="2020-02" db="EMBL/GenBank/DDBJ databases">
        <authorList>
            <person name="Sun Q."/>
        </authorList>
    </citation>
    <scope>NUCLEOTIDE SEQUENCE [LARGE SCALE GENOMIC DNA]</scope>
    <source>
        <strain evidence="3 4">CCBAU 03386</strain>
    </source>
</reference>
<dbReference type="Gene3D" id="3.90.550.10">
    <property type="entry name" value="Spore Coat Polysaccharide Biosynthesis Protein SpsA, Chain A"/>
    <property type="match status" value="1"/>
</dbReference>
<evidence type="ECO:0000313" key="3">
    <source>
        <dbReference type="EMBL" id="NNU41064.1"/>
    </source>
</evidence>
<proteinExistence type="predicted"/>
<evidence type="ECO:0000256" key="1">
    <source>
        <dbReference type="ARBA" id="ARBA00022842"/>
    </source>
</evidence>
<dbReference type="PANTHER" id="PTHR43777">
    <property type="entry name" value="MOLYBDENUM COFACTOR CYTIDYLYLTRANSFERASE"/>
    <property type="match status" value="1"/>
</dbReference>
<sequence length="211" mass="21774">MSIALTSPKLPSVAVVLLAAGTASRMGEGGKHKLLAEFDDVPLVRRSAIAALESGASSVAAVVGHRHDEISAALSGIPVETVYNPHYRSGMATSLIAGFSASEVMSADGVLIMLADMPGLTADHLAMLIQAFENSGGRAIVRATFHGKRGNPTILPQSLRVSVMELKGDIGARQIIESSGVPIIEVEIGAAASLDVDTVEDILKAGGKPTR</sequence>